<dbReference type="PANTHER" id="PTHR30353">
    <property type="entry name" value="INNER MEMBRANE PROTEIN DEDA-RELATED"/>
    <property type="match status" value="1"/>
</dbReference>
<dbReference type="GO" id="GO:0005886">
    <property type="term" value="C:plasma membrane"/>
    <property type="evidence" value="ECO:0007669"/>
    <property type="project" value="UniProtKB-SubCell"/>
</dbReference>
<feature type="domain" description="VTT" evidence="8">
    <location>
        <begin position="52"/>
        <end position="177"/>
    </location>
</feature>
<evidence type="ECO:0000256" key="6">
    <source>
        <dbReference type="ARBA" id="ARBA00023136"/>
    </source>
</evidence>
<evidence type="ECO:0000259" key="8">
    <source>
        <dbReference type="Pfam" id="PF09335"/>
    </source>
</evidence>
<keyword evidence="3 7" id="KW-1003">Cell membrane</keyword>
<name>A0A1G6KCT5_9FIRM</name>
<evidence type="ECO:0000256" key="4">
    <source>
        <dbReference type="ARBA" id="ARBA00022692"/>
    </source>
</evidence>
<evidence type="ECO:0000256" key="7">
    <source>
        <dbReference type="RuleBase" id="RU367016"/>
    </source>
</evidence>
<evidence type="ECO:0000256" key="3">
    <source>
        <dbReference type="ARBA" id="ARBA00022475"/>
    </source>
</evidence>
<keyword evidence="4" id="KW-0812">Transmembrane</keyword>
<keyword evidence="10" id="KW-1185">Reference proteome</keyword>
<evidence type="ECO:0000256" key="1">
    <source>
        <dbReference type="ARBA" id="ARBA00004651"/>
    </source>
</evidence>
<evidence type="ECO:0000313" key="9">
    <source>
        <dbReference type="EMBL" id="SDC28764.1"/>
    </source>
</evidence>
<evidence type="ECO:0000256" key="5">
    <source>
        <dbReference type="ARBA" id="ARBA00022989"/>
    </source>
</evidence>
<keyword evidence="6" id="KW-0472">Membrane</keyword>
<dbReference type="NCBIfam" id="NF008102">
    <property type="entry name" value="PRK10847.1"/>
    <property type="match status" value="1"/>
</dbReference>
<dbReference type="Proteomes" id="UP000198943">
    <property type="component" value="Unassembled WGS sequence"/>
</dbReference>
<protein>
    <submittedName>
        <fullName evidence="9">Membrane-associated protein</fullName>
    </submittedName>
</protein>
<evidence type="ECO:0000313" key="10">
    <source>
        <dbReference type="Proteomes" id="UP000198943"/>
    </source>
</evidence>
<reference evidence="10" key="1">
    <citation type="submission" date="2016-10" db="EMBL/GenBank/DDBJ databases">
        <authorList>
            <person name="Varghese N."/>
            <person name="Submissions S."/>
        </authorList>
    </citation>
    <scope>NUCLEOTIDE SEQUENCE [LARGE SCALE GENOMIC DNA]</scope>
    <source>
        <strain evidence="10">DSM 11005</strain>
    </source>
</reference>
<dbReference type="InterPro" id="IPR032818">
    <property type="entry name" value="DedA-like"/>
</dbReference>
<accession>A0A1G6KCT5</accession>
<dbReference type="InterPro" id="IPR058127">
    <property type="entry name" value="DedA"/>
</dbReference>
<comment type="subcellular location">
    <subcellularLocation>
        <location evidence="1 7">Cell membrane</location>
        <topology evidence="1 7">Multi-pass membrane protein</topology>
    </subcellularLocation>
</comment>
<comment type="similarity">
    <text evidence="2 7">Belongs to the DedA family.</text>
</comment>
<dbReference type="EMBL" id="FMYW01000004">
    <property type="protein sequence ID" value="SDC28764.1"/>
    <property type="molecule type" value="Genomic_DNA"/>
</dbReference>
<dbReference type="InterPro" id="IPR032816">
    <property type="entry name" value="VTT_dom"/>
</dbReference>
<dbReference type="Pfam" id="PF09335">
    <property type="entry name" value="VTT_dom"/>
    <property type="match status" value="1"/>
</dbReference>
<gene>
    <name evidence="9" type="ORF">SAMN04487864_104188</name>
</gene>
<sequence length="216" mass="24138">MDISQIPFYFSEYIMHFDKYIPVVMASYGSLIYFILFMIIFCETGLVVTPFLPGDSLLFACGALSATANSLHFGTLFAICLAAAILGDTSNYWIGEKFGQKLLESHNRLIKPDHVEKAQKFYEKHGPKAIFLCRFVPIVRTFAPFVAGIGTMHYSTFLHYNVIGGLTWVGLFTGAGYFFGNIPFVKENFSHVALGIIIVSVLPIVYEFIKAKTGKE</sequence>
<dbReference type="PANTHER" id="PTHR30353:SF0">
    <property type="entry name" value="TRANSMEMBRANE PROTEIN"/>
    <property type="match status" value="1"/>
</dbReference>
<dbReference type="RefSeq" id="WP_093729869.1">
    <property type="nucleotide sequence ID" value="NZ_FMYW01000004.1"/>
</dbReference>
<dbReference type="OrthoDB" id="9813426at2"/>
<evidence type="ECO:0000256" key="2">
    <source>
        <dbReference type="ARBA" id="ARBA00010792"/>
    </source>
</evidence>
<dbReference type="AlphaFoldDB" id="A0A1G6KCT5"/>
<proteinExistence type="inferred from homology"/>
<keyword evidence="5" id="KW-1133">Transmembrane helix</keyword>
<organism evidence="9 10">
    <name type="scientific">Succiniclasticum ruminis</name>
    <dbReference type="NCBI Taxonomy" id="40841"/>
    <lineage>
        <taxon>Bacteria</taxon>
        <taxon>Bacillati</taxon>
        <taxon>Bacillota</taxon>
        <taxon>Negativicutes</taxon>
        <taxon>Acidaminococcales</taxon>
        <taxon>Acidaminococcaceae</taxon>
        <taxon>Succiniclasticum</taxon>
    </lineage>
</organism>